<proteinExistence type="predicted"/>
<dbReference type="EMBL" id="CDMY01000443">
    <property type="protein sequence ID" value="CEM13107.1"/>
    <property type="molecule type" value="Genomic_DNA"/>
</dbReference>
<dbReference type="AlphaFoldDB" id="A0A0G4FI27"/>
<feature type="region of interest" description="Disordered" evidence="1">
    <location>
        <begin position="73"/>
        <end position="106"/>
    </location>
</feature>
<feature type="compositionally biased region" description="Polar residues" evidence="1">
    <location>
        <begin position="23"/>
        <end position="36"/>
    </location>
</feature>
<evidence type="ECO:0000256" key="1">
    <source>
        <dbReference type="SAM" id="MobiDB-lite"/>
    </source>
</evidence>
<evidence type="ECO:0000313" key="2">
    <source>
        <dbReference type="EMBL" id="CEM13107.1"/>
    </source>
</evidence>
<organism evidence="2 3">
    <name type="scientific">Vitrella brassicaformis (strain CCMP3155)</name>
    <dbReference type="NCBI Taxonomy" id="1169540"/>
    <lineage>
        <taxon>Eukaryota</taxon>
        <taxon>Sar</taxon>
        <taxon>Alveolata</taxon>
        <taxon>Colpodellida</taxon>
        <taxon>Vitrellaceae</taxon>
        <taxon>Vitrella</taxon>
    </lineage>
</organism>
<accession>A0A0G4FI27</accession>
<name>A0A0G4FI27_VITBC</name>
<reference evidence="2 3" key="1">
    <citation type="submission" date="2014-11" db="EMBL/GenBank/DDBJ databases">
        <authorList>
            <person name="Zhu J."/>
            <person name="Qi W."/>
            <person name="Song R."/>
        </authorList>
    </citation>
    <scope>NUCLEOTIDE SEQUENCE [LARGE SCALE GENOMIC DNA]</scope>
</reference>
<feature type="compositionally biased region" description="Polar residues" evidence="1">
    <location>
        <begin position="94"/>
        <end position="106"/>
    </location>
</feature>
<feature type="compositionally biased region" description="Basic and acidic residues" evidence="1">
    <location>
        <begin position="291"/>
        <end position="300"/>
    </location>
</feature>
<gene>
    <name evidence="2" type="ORF">Vbra_5870</name>
</gene>
<dbReference type="InParanoid" id="A0A0G4FI27"/>
<protein>
    <submittedName>
        <fullName evidence="2">Uncharacterized protein</fullName>
    </submittedName>
</protein>
<feature type="compositionally biased region" description="Acidic residues" evidence="1">
    <location>
        <begin position="239"/>
        <end position="262"/>
    </location>
</feature>
<feature type="region of interest" description="Disordered" evidence="1">
    <location>
        <begin position="291"/>
        <end position="318"/>
    </location>
</feature>
<feature type="region of interest" description="Disordered" evidence="1">
    <location>
        <begin position="230"/>
        <end position="279"/>
    </location>
</feature>
<evidence type="ECO:0000313" key="3">
    <source>
        <dbReference type="Proteomes" id="UP000041254"/>
    </source>
</evidence>
<dbReference type="Proteomes" id="UP000041254">
    <property type="component" value="Unassembled WGS sequence"/>
</dbReference>
<feature type="compositionally biased region" description="Basic and acidic residues" evidence="1">
    <location>
        <begin position="308"/>
        <end position="318"/>
    </location>
</feature>
<keyword evidence="3" id="KW-1185">Reference proteome</keyword>
<dbReference type="VEuPathDB" id="CryptoDB:Vbra_5870"/>
<feature type="region of interest" description="Disordered" evidence="1">
    <location>
        <begin position="21"/>
        <end position="50"/>
    </location>
</feature>
<sequence>MPGSPLSLNGTAAPAIAPLWYANATQRPHPSVTLQQPPGPQTPEASGDQGQLSCYGKFMRCIGFNECPCTRSSDASAAGQPVARQGLGKASPWQHGQGSPPATHTGESLAATALQPAPYSSTNRPPIYCRYPPSRAAFQHQQRAEPTAAPRTTYRPNIARLTGNEMRRAEPHRGFQQGGEGESLSHGRRPQIWRPPQQQQLCFLRPVFRGVQLPPPGGLSLSKLRQLRPVAGDQGPEPAIEEAESEGSEEADEEDHGEEAEGQEGGPVEGHDAVVHDAGVSEDCVGFVVGEGERVGDGAHTDGMAGRQTDRGREGGLA</sequence>